<proteinExistence type="predicted"/>
<dbReference type="Proteomes" id="UP001528411">
    <property type="component" value="Unassembled WGS sequence"/>
</dbReference>
<accession>A0ABT5FJW0</accession>
<gene>
    <name evidence="2" type="ORF">PN838_25645</name>
</gene>
<feature type="transmembrane region" description="Helical" evidence="1">
    <location>
        <begin position="20"/>
        <end position="48"/>
    </location>
</feature>
<keyword evidence="1" id="KW-0472">Membrane</keyword>
<sequence length="169" mass="19132">MFTLIAKLLNVLNSDSEPKHLALAIVLAMLAGFNSIMSVFGVFILLLLIVLRANLTVFIAMLAVFSGLKLLFITFISDFGGYLLQLPSLVSTWTELYQATWFRFSELYNSAVMGQLVSSIILIVPIYALSFWLIVKYRLAMKHFVERFKIVQSLKASKFYQIYLSVQSA</sequence>
<feature type="transmembrane region" description="Helical" evidence="1">
    <location>
        <begin position="55"/>
        <end position="76"/>
    </location>
</feature>
<evidence type="ECO:0000313" key="3">
    <source>
        <dbReference type="Proteomes" id="UP001528411"/>
    </source>
</evidence>
<dbReference type="RefSeq" id="WP_272182451.1">
    <property type="nucleotide sequence ID" value="NZ_JAQOMS010000002.1"/>
</dbReference>
<name>A0ABT5FJW0_9GAMM</name>
<evidence type="ECO:0000256" key="1">
    <source>
        <dbReference type="SAM" id="Phobius"/>
    </source>
</evidence>
<comment type="caution">
    <text evidence="2">The sequence shown here is derived from an EMBL/GenBank/DDBJ whole genome shotgun (WGS) entry which is preliminary data.</text>
</comment>
<protein>
    <submittedName>
        <fullName evidence="2">TIGR03546 family protein</fullName>
    </submittedName>
</protein>
<dbReference type="NCBIfam" id="TIGR03546">
    <property type="entry name" value="TIGR03546 family protein"/>
    <property type="match status" value="1"/>
</dbReference>
<keyword evidence="1" id="KW-0812">Transmembrane</keyword>
<reference evidence="2 3" key="1">
    <citation type="submission" date="2023-01" db="EMBL/GenBank/DDBJ databases">
        <title>Psychrosphaera sp. nov., isolated from marine algae.</title>
        <authorList>
            <person name="Bayburt H."/>
            <person name="Choi B.J."/>
            <person name="Kim J.M."/>
            <person name="Choi D.G."/>
            <person name="Jeon C.O."/>
        </authorList>
    </citation>
    <scope>NUCLEOTIDE SEQUENCE [LARGE SCALE GENOMIC DNA]</scope>
    <source>
        <strain evidence="2 3">G1-22</strain>
    </source>
</reference>
<keyword evidence="1" id="KW-1133">Transmembrane helix</keyword>
<evidence type="ECO:0000313" key="2">
    <source>
        <dbReference type="EMBL" id="MDC2891485.1"/>
    </source>
</evidence>
<organism evidence="2 3">
    <name type="scientific">Psychrosphaera algicola</name>
    <dbReference type="NCBI Taxonomy" id="3023714"/>
    <lineage>
        <taxon>Bacteria</taxon>
        <taxon>Pseudomonadati</taxon>
        <taxon>Pseudomonadota</taxon>
        <taxon>Gammaproteobacteria</taxon>
        <taxon>Alteromonadales</taxon>
        <taxon>Pseudoalteromonadaceae</taxon>
        <taxon>Psychrosphaera</taxon>
    </lineage>
</organism>
<dbReference type="InterPro" id="IPR019935">
    <property type="entry name" value="CHP03546"/>
</dbReference>
<dbReference type="EMBL" id="JAQOMS010000002">
    <property type="protein sequence ID" value="MDC2891485.1"/>
    <property type="molecule type" value="Genomic_DNA"/>
</dbReference>
<keyword evidence="3" id="KW-1185">Reference proteome</keyword>
<feature type="transmembrane region" description="Helical" evidence="1">
    <location>
        <begin position="112"/>
        <end position="135"/>
    </location>
</feature>